<feature type="transmembrane region" description="Helical" evidence="12">
    <location>
        <begin position="227"/>
        <end position="252"/>
    </location>
</feature>
<keyword evidence="11" id="KW-0675">Receptor</keyword>
<evidence type="ECO:0000256" key="9">
    <source>
        <dbReference type="ARBA" id="ARBA00023136"/>
    </source>
</evidence>
<evidence type="ECO:0000256" key="12">
    <source>
        <dbReference type="RuleBase" id="RU363047"/>
    </source>
</evidence>
<evidence type="ECO:0000259" key="13">
    <source>
        <dbReference type="PROSITE" id="PS50262"/>
    </source>
</evidence>
<feature type="domain" description="G-protein coupled receptors family 1 profile" evidence="13">
    <location>
        <begin position="72"/>
        <end position="320"/>
    </location>
</feature>
<dbReference type="Pfam" id="PF13853">
    <property type="entry name" value="7tm_4"/>
    <property type="match status" value="1"/>
</dbReference>
<dbReference type="InterPro" id="IPR017452">
    <property type="entry name" value="GPCR_Rhodpsn_7TM"/>
</dbReference>
<comment type="subcellular location">
    <subcellularLocation>
        <location evidence="2 12">Cell membrane</location>
        <topology evidence="2 12">Multi-pass membrane protein</topology>
    </subcellularLocation>
</comment>
<feature type="transmembrane region" description="Helical" evidence="12">
    <location>
        <begin position="273"/>
        <end position="293"/>
    </location>
</feature>
<dbReference type="SUPFAM" id="SSF81321">
    <property type="entry name" value="Family A G protein-coupled receptor-like"/>
    <property type="match status" value="1"/>
</dbReference>
<evidence type="ECO:0000256" key="2">
    <source>
        <dbReference type="ARBA" id="ARBA00004651"/>
    </source>
</evidence>
<dbReference type="Gene3D" id="1.20.1070.10">
    <property type="entry name" value="Rhodopsin 7-helix transmembrane proteins"/>
    <property type="match status" value="1"/>
</dbReference>
<organism evidence="14 15">
    <name type="scientific">Acinonyx jubatus</name>
    <name type="common">Cheetah</name>
    <dbReference type="NCBI Taxonomy" id="32536"/>
    <lineage>
        <taxon>Eukaryota</taxon>
        <taxon>Metazoa</taxon>
        <taxon>Chordata</taxon>
        <taxon>Craniata</taxon>
        <taxon>Vertebrata</taxon>
        <taxon>Euteleostomi</taxon>
        <taxon>Mammalia</taxon>
        <taxon>Eutheria</taxon>
        <taxon>Laurasiatheria</taxon>
        <taxon>Carnivora</taxon>
        <taxon>Feliformia</taxon>
        <taxon>Felidae</taxon>
        <taxon>Felinae</taxon>
        <taxon>Acinonyx</taxon>
    </lineage>
</organism>
<reference evidence="15" key="1">
    <citation type="submission" date="2025-08" db="UniProtKB">
        <authorList>
            <consortium name="RefSeq"/>
        </authorList>
    </citation>
    <scope>IDENTIFICATION</scope>
    <source>
        <tissue evidence="15">Blood</tissue>
    </source>
</reference>
<keyword evidence="9 12" id="KW-0472">Membrane</keyword>
<dbReference type="InterPro" id="IPR000725">
    <property type="entry name" value="Olfact_rcpt"/>
</dbReference>
<dbReference type="PROSITE" id="PS50262">
    <property type="entry name" value="G_PROTEIN_RECEP_F1_2"/>
    <property type="match status" value="1"/>
</dbReference>
<evidence type="ECO:0000256" key="8">
    <source>
        <dbReference type="ARBA" id="ARBA00023040"/>
    </source>
</evidence>
<evidence type="ECO:0000256" key="7">
    <source>
        <dbReference type="ARBA" id="ARBA00022989"/>
    </source>
</evidence>
<accession>A0A6I9ZMX7</accession>
<dbReference type="KEGG" id="aju:106970350"/>
<evidence type="ECO:0000313" key="15">
    <source>
        <dbReference type="RefSeq" id="XP_014922451.3"/>
    </source>
</evidence>
<dbReference type="PRINTS" id="PR00245">
    <property type="entry name" value="OLFACTORYR"/>
</dbReference>
<feature type="transmembrane region" description="Helical" evidence="12">
    <location>
        <begin position="54"/>
        <end position="78"/>
    </location>
</feature>
<evidence type="ECO:0000256" key="5">
    <source>
        <dbReference type="ARBA" id="ARBA00022692"/>
    </source>
</evidence>
<evidence type="ECO:0000256" key="1">
    <source>
        <dbReference type="ARBA" id="ARBA00003929"/>
    </source>
</evidence>
<evidence type="ECO:0000256" key="11">
    <source>
        <dbReference type="RuleBase" id="RU000688"/>
    </source>
</evidence>
<dbReference type="InterPro" id="IPR000276">
    <property type="entry name" value="GPCR_Rhodpsn"/>
</dbReference>
<dbReference type="GO" id="GO:0004984">
    <property type="term" value="F:olfactory receptor activity"/>
    <property type="evidence" value="ECO:0007669"/>
    <property type="project" value="InterPro"/>
</dbReference>
<keyword evidence="8 11" id="KW-0297">G-protein coupled receptor</keyword>
<feature type="transmembrane region" description="Helical" evidence="12">
    <location>
        <begin position="90"/>
        <end position="108"/>
    </location>
</feature>
<keyword evidence="5 11" id="KW-0812">Transmembrane</keyword>
<dbReference type="GO" id="GO:0004930">
    <property type="term" value="F:G protein-coupled receptor activity"/>
    <property type="evidence" value="ECO:0007669"/>
    <property type="project" value="UniProtKB-KW"/>
</dbReference>
<dbReference type="AlphaFoldDB" id="A0A6I9ZMX7"/>
<dbReference type="PRINTS" id="PR00237">
    <property type="entry name" value="GPCRRHODOPSN"/>
</dbReference>
<evidence type="ECO:0000256" key="10">
    <source>
        <dbReference type="ARBA" id="ARBA00023224"/>
    </source>
</evidence>
<keyword evidence="6 12" id="KW-0552">Olfaction</keyword>
<evidence type="ECO:0000256" key="3">
    <source>
        <dbReference type="ARBA" id="ARBA00022475"/>
    </source>
</evidence>
<evidence type="ECO:0000256" key="6">
    <source>
        <dbReference type="ARBA" id="ARBA00022725"/>
    </source>
</evidence>
<evidence type="ECO:0000256" key="4">
    <source>
        <dbReference type="ARBA" id="ARBA00022606"/>
    </source>
</evidence>
<gene>
    <name evidence="15" type="primary">LOC106970350</name>
</gene>
<dbReference type="CDD" id="cd15421">
    <property type="entry name" value="7tmA_OR2T-like"/>
    <property type="match status" value="1"/>
</dbReference>
<proteinExistence type="inferred from homology"/>
<keyword evidence="10 11" id="KW-0807">Transducer</keyword>
<comment type="function">
    <text evidence="1">Putative odorant or sperm cell receptor.</text>
</comment>
<feature type="transmembrane region" description="Helical" evidence="12">
    <location>
        <begin position="161"/>
        <end position="181"/>
    </location>
</feature>
<evidence type="ECO:0000313" key="14">
    <source>
        <dbReference type="Proteomes" id="UP001652583"/>
    </source>
</evidence>
<protein>
    <recommendedName>
        <fullName evidence="12">Olfactory receptor</fullName>
    </recommendedName>
</protein>
<keyword evidence="3 12" id="KW-1003">Cell membrane</keyword>
<keyword evidence="14" id="KW-1185">Reference proteome</keyword>
<dbReference type="PROSITE" id="PS00237">
    <property type="entry name" value="G_PROTEIN_RECEP_F1_1"/>
    <property type="match status" value="1"/>
</dbReference>
<dbReference type="GO" id="GO:0005886">
    <property type="term" value="C:plasma membrane"/>
    <property type="evidence" value="ECO:0007669"/>
    <property type="project" value="UniProtKB-SubCell"/>
</dbReference>
<dbReference type="RefSeq" id="XP_014922451.3">
    <property type="nucleotide sequence ID" value="XM_015066965.3"/>
</dbReference>
<name>A0A6I9ZMX7_ACIJB</name>
<comment type="similarity">
    <text evidence="11">Belongs to the G-protein coupled receptor 1 family.</text>
</comment>
<feature type="transmembrane region" description="Helical" evidence="12">
    <location>
        <begin position="305"/>
        <end position="322"/>
    </location>
</feature>
<sequence>MGEHISAEIHKVEQKVNCGELNGVGRISAIELWSRTSLPDFIVLGLFSYSTYDFLFFFFSLILLAFVAALVGNIFLLLIQANRHLHTPMYFFLTQLSIMDLIMMNTVVPKMAANLLGHKFICWGGCSTQVFLVVRVGGAECFLLAIMAYDRYVAVCHPLQYPVLMNWQVCSLLALASWMGGVADSVMDVGMVLSSPCCHSLEVDHFFCEVPALLHLSCADTSLFEDLIYACCVVMLLLPPLGVIVVSYAQVLEAVIRIPSTEGKQKALTTCSSHLAVVGLYYGGAMFSYMQWASTKTPVRDQATSIFYTILTPMLNPLIYSLRNRDCFKQGLFYF</sequence>
<keyword evidence="4 12" id="KW-0716">Sensory transduction</keyword>
<keyword evidence="7 12" id="KW-1133">Transmembrane helix</keyword>
<dbReference type="GeneID" id="106970350"/>
<feature type="transmembrane region" description="Helical" evidence="12">
    <location>
        <begin position="128"/>
        <end position="149"/>
    </location>
</feature>
<dbReference type="Proteomes" id="UP001652583">
    <property type="component" value="Chromosome A1"/>
</dbReference>
<dbReference type="PANTHER" id="PTHR26453">
    <property type="entry name" value="OLFACTORY RECEPTOR"/>
    <property type="match status" value="1"/>
</dbReference>